<dbReference type="FunFam" id="1.20.58.100:FF:000003">
    <property type="entry name" value="Succinate dehydrogenase flavoprotein subunit"/>
    <property type="match status" value="1"/>
</dbReference>
<accession>A0A7L4ZVR0</accession>
<evidence type="ECO:0000256" key="8">
    <source>
        <dbReference type="ARBA" id="ARBA00022827"/>
    </source>
</evidence>
<dbReference type="PANTHER" id="PTHR11632">
    <property type="entry name" value="SUCCINATE DEHYDROGENASE 2 FLAVOPROTEIN SUBUNIT"/>
    <property type="match status" value="1"/>
</dbReference>
<evidence type="ECO:0000256" key="7">
    <source>
        <dbReference type="ARBA" id="ARBA00022630"/>
    </source>
</evidence>
<evidence type="ECO:0000256" key="2">
    <source>
        <dbReference type="ARBA" id="ARBA00004413"/>
    </source>
</evidence>
<dbReference type="EMBL" id="VTWU01000001">
    <property type="protein sequence ID" value="KAA9339121.1"/>
    <property type="molecule type" value="Genomic_DNA"/>
</dbReference>
<dbReference type="GO" id="GO:0008177">
    <property type="term" value="F:succinate dehydrogenase (quinone) activity"/>
    <property type="evidence" value="ECO:0007669"/>
    <property type="project" value="UniProtKB-EC"/>
</dbReference>
<feature type="domain" description="FAD-dependent oxidoreductase 2 FAD-binding" evidence="13">
    <location>
        <begin position="35"/>
        <end position="448"/>
    </location>
</feature>
<evidence type="ECO:0000256" key="12">
    <source>
        <dbReference type="ARBA" id="ARBA00049220"/>
    </source>
</evidence>
<comment type="similarity">
    <text evidence="3">Belongs to the FAD-dependent oxidoreductase 2 family. FRD/SDH subfamily.</text>
</comment>
<dbReference type="InterPro" id="IPR003953">
    <property type="entry name" value="FAD-dep_OxRdtase_2_FAD-bd"/>
</dbReference>
<dbReference type="Pfam" id="PF02910">
    <property type="entry name" value="Succ_DH_flav_C"/>
    <property type="match status" value="1"/>
</dbReference>
<dbReference type="InterPro" id="IPR011280">
    <property type="entry name" value="Succ_DH/Fum_Rdt_flav_su"/>
</dbReference>
<dbReference type="GO" id="GO:0005886">
    <property type="term" value="C:plasma membrane"/>
    <property type="evidence" value="ECO:0007669"/>
    <property type="project" value="UniProtKB-SubCell"/>
</dbReference>
<evidence type="ECO:0000256" key="5">
    <source>
        <dbReference type="ARBA" id="ARBA00022448"/>
    </source>
</evidence>
<comment type="subcellular location">
    <subcellularLocation>
        <location evidence="2">Cell membrane</location>
        <topology evidence="2">Peripheral membrane protein</topology>
        <orientation evidence="2">Cytoplasmic side</orientation>
    </subcellularLocation>
</comment>
<dbReference type="GO" id="GO:0009055">
    <property type="term" value="F:electron transfer activity"/>
    <property type="evidence" value="ECO:0007669"/>
    <property type="project" value="TreeGrafter"/>
</dbReference>
<gene>
    <name evidence="15" type="ORF">F0P96_00365</name>
</gene>
<dbReference type="AlphaFoldDB" id="A0A7L4ZVR0"/>
<evidence type="ECO:0000313" key="16">
    <source>
        <dbReference type="Proteomes" id="UP000326380"/>
    </source>
</evidence>
<dbReference type="PRINTS" id="PR00368">
    <property type="entry name" value="FADPNR"/>
</dbReference>
<dbReference type="FunFam" id="3.50.50.60:FF:000009">
    <property type="entry name" value="Succinate dehydrogenase flavoprotein subunit"/>
    <property type="match status" value="1"/>
</dbReference>
<evidence type="ECO:0000259" key="14">
    <source>
        <dbReference type="Pfam" id="PF02910"/>
    </source>
</evidence>
<dbReference type="NCBIfam" id="TIGR01811">
    <property type="entry name" value="sdhA_Bsu"/>
    <property type="match status" value="1"/>
</dbReference>
<dbReference type="InterPro" id="IPR030664">
    <property type="entry name" value="SdhA/FrdA/AprA"/>
</dbReference>
<dbReference type="Gene3D" id="3.90.700.10">
    <property type="entry name" value="Succinate dehydrogenase/fumarate reductase flavoprotein, catalytic domain"/>
    <property type="match status" value="1"/>
</dbReference>
<evidence type="ECO:0000256" key="6">
    <source>
        <dbReference type="ARBA" id="ARBA00022475"/>
    </source>
</evidence>
<keyword evidence="8" id="KW-0274">FAD</keyword>
<dbReference type="Proteomes" id="UP000326380">
    <property type="component" value="Unassembled WGS sequence"/>
</dbReference>
<dbReference type="InterPro" id="IPR037099">
    <property type="entry name" value="Fum_R/Succ_DH_flav-like_C_sf"/>
</dbReference>
<evidence type="ECO:0000256" key="1">
    <source>
        <dbReference type="ARBA" id="ARBA00001974"/>
    </source>
</evidence>
<evidence type="ECO:0000313" key="15">
    <source>
        <dbReference type="EMBL" id="KAA9339121.1"/>
    </source>
</evidence>
<reference evidence="15 16" key="1">
    <citation type="submission" date="2019-09" db="EMBL/GenBank/DDBJ databases">
        <title>Genome sequence of Hymenobacter sp. M3.</title>
        <authorList>
            <person name="Srinivasan S."/>
        </authorList>
    </citation>
    <scope>NUCLEOTIDE SEQUENCE [LARGE SCALE GENOMIC DNA]</scope>
    <source>
        <strain evidence="15 16">M3</strain>
    </source>
</reference>
<dbReference type="Gene3D" id="3.50.50.60">
    <property type="entry name" value="FAD/NAD(P)-binding domain"/>
    <property type="match status" value="1"/>
</dbReference>
<keyword evidence="11" id="KW-0472">Membrane</keyword>
<evidence type="ECO:0000259" key="13">
    <source>
        <dbReference type="Pfam" id="PF00890"/>
    </source>
</evidence>
<dbReference type="FunFam" id="3.90.700.10:FF:000006">
    <property type="entry name" value="Succinate dehydrogenase flavoprotein subunit"/>
    <property type="match status" value="1"/>
</dbReference>
<evidence type="ECO:0000256" key="9">
    <source>
        <dbReference type="ARBA" id="ARBA00022982"/>
    </source>
</evidence>
<keyword evidence="7" id="KW-0285">Flavoprotein</keyword>
<keyword evidence="10" id="KW-0560">Oxidoreductase</keyword>
<proteinExistence type="inferred from homology"/>
<sequence>MKLDAKIPEGPLAEKWEKHKFNVKLVNPANKRKYDVIVVGTGLAGASAAASLAELGYNVKAFSFHDSPRRAHSIAAQGGINAAKNYQNDGDSVFRLFYDTIKGGDYRAREANVYRLAQVSVNIIDQCVAQGVPFAREYGGLLANRSFGGAQVSRTFYARGQTGQQLLLGAYSALMRQIAYGKVKMYNRTEMLDLVVVDGQARGIITRNLITGEIQQHAAHAVVLATGGYGNVFYLSTNAKYSNATAAWRAHKKGALFANPCFTQIHPTCIPVSGDYQSKLTLMSESLRNDGRVWVPKTVEMAERLRKGEIRVSDIKEEDRDYFLERKYPAFGNLVPRDVASRNAKMMCDEGRGVGASGLAVFLDFSEIIQRIGVEGVSQKYGNLFAMYEKITDENPYEMPMRIYPAVHYTMGGLWVDYNLQTNVPGLYATGECNFSDHGANRLGASALMQGLADGYFVIPYTIGDYLANTPPKPVTTEHPAFQEAEAQVRERLQRFMGINGTRTPDEFHKALGHIMWEYCGMARNAEGLQHAKQAIQQLRKEFWSDLKVTGLNEELNQTLEKAGRVADFLELGELMVDDAYNRNESCGGHFREEYQTPEGEALRDDENYAYVAAWQYQGDNVPEVLHKEELTFENVKLTQRSYK</sequence>
<evidence type="ECO:0000256" key="3">
    <source>
        <dbReference type="ARBA" id="ARBA00008040"/>
    </source>
</evidence>
<dbReference type="RefSeq" id="WP_151076769.1">
    <property type="nucleotide sequence ID" value="NZ_CP047647.1"/>
</dbReference>
<comment type="catalytic activity">
    <reaction evidence="12">
        <text>a quinone + succinate = fumarate + a quinol</text>
        <dbReference type="Rhea" id="RHEA:40523"/>
        <dbReference type="ChEBI" id="CHEBI:24646"/>
        <dbReference type="ChEBI" id="CHEBI:29806"/>
        <dbReference type="ChEBI" id="CHEBI:30031"/>
        <dbReference type="ChEBI" id="CHEBI:132124"/>
        <dbReference type="EC" id="1.3.5.1"/>
    </reaction>
</comment>
<keyword evidence="9" id="KW-0249">Electron transport</keyword>
<keyword evidence="6" id="KW-1003">Cell membrane</keyword>
<dbReference type="InterPro" id="IPR036188">
    <property type="entry name" value="FAD/NAD-bd_sf"/>
</dbReference>
<keyword evidence="5" id="KW-0813">Transport</keyword>
<dbReference type="SUPFAM" id="SSF46977">
    <property type="entry name" value="Succinate dehydrogenase/fumarate reductase flavoprotein C-terminal domain"/>
    <property type="match status" value="1"/>
</dbReference>
<keyword evidence="16" id="KW-1185">Reference proteome</keyword>
<evidence type="ECO:0000256" key="11">
    <source>
        <dbReference type="ARBA" id="ARBA00023136"/>
    </source>
</evidence>
<dbReference type="SUPFAM" id="SSF56425">
    <property type="entry name" value="Succinate dehydrogenase/fumarate reductase flavoprotein, catalytic domain"/>
    <property type="match status" value="1"/>
</dbReference>
<dbReference type="SUPFAM" id="SSF51905">
    <property type="entry name" value="FAD/NAD(P)-binding domain"/>
    <property type="match status" value="1"/>
</dbReference>
<dbReference type="EC" id="1.3.5.1" evidence="4"/>
<dbReference type="GO" id="GO:0009061">
    <property type="term" value="P:anaerobic respiration"/>
    <property type="evidence" value="ECO:0007669"/>
    <property type="project" value="TreeGrafter"/>
</dbReference>
<feature type="domain" description="Fumarate reductase/succinate dehydrogenase flavoprotein-like C-terminal" evidence="14">
    <location>
        <begin position="509"/>
        <end position="643"/>
    </location>
</feature>
<dbReference type="InterPro" id="IPR015939">
    <property type="entry name" value="Fum_Rdtase/Succ_DH_flav-like_C"/>
</dbReference>
<dbReference type="PANTHER" id="PTHR11632:SF53">
    <property type="entry name" value="SUCCINATE DEHYDROGENASE FLAVOPROTEIN SUBUNIT"/>
    <property type="match status" value="1"/>
</dbReference>
<comment type="cofactor">
    <cofactor evidence="1">
        <name>FAD</name>
        <dbReference type="ChEBI" id="CHEBI:57692"/>
    </cofactor>
</comment>
<protein>
    <recommendedName>
        <fullName evidence="4">succinate dehydrogenase</fullName>
        <ecNumber evidence="4">1.3.5.1</ecNumber>
    </recommendedName>
</protein>
<organism evidence="15 16">
    <name type="scientific">Hymenobacter busanensis</name>
    <dbReference type="NCBI Taxonomy" id="2607656"/>
    <lineage>
        <taxon>Bacteria</taxon>
        <taxon>Pseudomonadati</taxon>
        <taxon>Bacteroidota</taxon>
        <taxon>Cytophagia</taxon>
        <taxon>Cytophagales</taxon>
        <taxon>Hymenobacteraceae</taxon>
        <taxon>Hymenobacter</taxon>
    </lineage>
</organism>
<comment type="caution">
    <text evidence="15">The sequence shown here is derived from an EMBL/GenBank/DDBJ whole genome shotgun (WGS) entry which is preliminary data.</text>
</comment>
<evidence type="ECO:0000256" key="4">
    <source>
        <dbReference type="ARBA" id="ARBA00012792"/>
    </source>
</evidence>
<dbReference type="NCBIfam" id="NF005749">
    <property type="entry name" value="PRK07573.1"/>
    <property type="match status" value="1"/>
</dbReference>
<dbReference type="Pfam" id="PF00890">
    <property type="entry name" value="FAD_binding_2"/>
    <property type="match status" value="1"/>
</dbReference>
<evidence type="ECO:0000256" key="10">
    <source>
        <dbReference type="ARBA" id="ARBA00023002"/>
    </source>
</evidence>
<dbReference type="InterPro" id="IPR027477">
    <property type="entry name" value="Succ_DH/fumarate_Rdtase_cat_sf"/>
</dbReference>
<name>A0A7L4ZVR0_9BACT</name>
<dbReference type="GO" id="GO:0050660">
    <property type="term" value="F:flavin adenine dinucleotide binding"/>
    <property type="evidence" value="ECO:0007669"/>
    <property type="project" value="TreeGrafter"/>
</dbReference>
<dbReference type="Gene3D" id="1.20.58.100">
    <property type="entry name" value="Fumarate reductase/succinate dehydrogenase flavoprotein-like, C-terminal domain"/>
    <property type="match status" value="1"/>
</dbReference>